<dbReference type="PROSITE" id="PS51194">
    <property type="entry name" value="HELICASE_CTER"/>
    <property type="match status" value="1"/>
</dbReference>
<evidence type="ECO:0000256" key="5">
    <source>
        <dbReference type="ARBA" id="ARBA00022840"/>
    </source>
</evidence>
<dbReference type="GO" id="GO:0003677">
    <property type="term" value="F:DNA binding"/>
    <property type="evidence" value="ECO:0007669"/>
    <property type="project" value="InterPro"/>
</dbReference>
<feature type="domain" description="Helicase C-terminal" evidence="9">
    <location>
        <begin position="435"/>
        <end position="614"/>
    </location>
</feature>
<name>D5VRN9_METIM</name>
<dbReference type="GeneID" id="9131578"/>
<reference evidence="10" key="1">
    <citation type="submission" date="2010-04" db="EMBL/GenBank/DDBJ databases">
        <title>Complete sequence of Methanocaldococcus infernus ME.</title>
        <authorList>
            <consortium name="US DOE Joint Genome Institute"/>
            <person name="Lucas S."/>
            <person name="Copeland A."/>
            <person name="Lapidus A."/>
            <person name="Cheng J.-F."/>
            <person name="Bruce D."/>
            <person name="Goodwin L."/>
            <person name="Pitluck S."/>
            <person name="Munk A.C."/>
            <person name="Detter J.C."/>
            <person name="Han C."/>
            <person name="Tapia R."/>
            <person name="Land M."/>
            <person name="Hauser L."/>
            <person name="Kyrpides N."/>
            <person name="Mikhailova N."/>
            <person name="Sieprawska-Lupa M."/>
            <person name="Whitman W.B."/>
            <person name="Woyke T."/>
        </authorList>
    </citation>
    <scope>NUCLEOTIDE SEQUENCE [LARGE SCALE GENOMIC DNA]</scope>
    <source>
        <strain evidence="10">ME</strain>
    </source>
</reference>
<evidence type="ECO:0000259" key="7">
    <source>
        <dbReference type="PROSITE" id="PS51192"/>
    </source>
</evidence>
<dbReference type="SMART" id="SM00491">
    <property type="entry name" value="HELICc2"/>
    <property type="match status" value="1"/>
</dbReference>
<keyword evidence="5" id="KW-0067">ATP-binding</keyword>
<dbReference type="InterPro" id="IPR001650">
    <property type="entry name" value="Helicase_C-like"/>
</dbReference>
<dbReference type="Pfam" id="PF04851">
    <property type="entry name" value="ResIII"/>
    <property type="match status" value="1"/>
</dbReference>
<dbReference type="PROSITE" id="PS51193">
    <property type="entry name" value="HELICASE_ATP_BIND_2"/>
    <property type="match status" value="1"/>
</dbReference>
<dbReference type="Proteomes" id="UP000002061">
    <property type="component" value="Chromosome"/>
</dbReference>
<dbReference type="GO" id="GO:0005524">
    <property type="term" value="F:ATP binding"/>
    <property type="evidence" value="ECO:0007669"/>
    <property type="project" value="UniProtKB-KW"/>
</dbReference>
<keyword evidence="4" id="KW-0378">Hydrolase</keyword>
<dbReference type="GO" id="GO:0003678">
    <property type="term" value="F:DNA helicase activity"/>
    <property type="evidence" value="ECO:0007669"/>
    <property type="project" value="InterPro"/>
</dbReference>
<keyword evidence="1" id="KW-0408">Iron</keyword>
<dbReference type="PANTHER" id="PTHR11472:SF34">
    <property type="entry name" value="REGULATOR OF TELOMERE ELONGATION HELICASE 1"/>
    <property type="match status" value="1"/>
</dbReference>
<dbReference type="SUPFAM" id="SSF52540">
    <property type="entry name" value="P-loop containing nucleoside triphosphate hydrolases"/>
    <property type="match status" value="1"/>
</dbReference>
<evidence type="ECO:0000259" key="8">
    <source>
        <dbReference type="PROSITE" id="PS51193"/>
    </source>
</evidence>
<dbReference type="InterPro" id="IPR006554">
    <property type="entry name" value="Helicase-like_DEXD_c2"/>
</dbReference>
<dbReference type="AlphaFoldDB" id="D5VRN9"/>
<keyword evidence="2" id="KW-0547">Nucleotide-binding</keyword>
<keyword evidence="11" id="KW-1185">Reference proteome</keyword>
<dbReference type="OrthoDB" id="27512at2157"/>
<dbReference type="GO" id="GO:0051539">
    <property type="term" value="F:4 iron, 4 sulfur cluster binding"/>
    <property type="evidence" value="ECO:0007669"/>
    <property type="project" value="UniProtKB-KW"/>
</dbReference>
<protein>
    <submittedName>
        <fullName evidence="10">DEAD/DEAH box helicase domain protein</fullName>
    </submittedName>
</protein>
<evidence type="ECO:0000256" key="1">
    <source>
        <dbReference type="ARBA" id="ARBA00022485"/>
    </source>
</evidence>
<dbReference type="InterPro" id="IPR045028">
    <property type="entry name" value="DinG/Rad3-like"/>
</dbReference>
<keyword evidence="6" id="KW-0234">DNA repair</keyword>
<feature type="domain" description="Helicase ATP-binding" evidence="7">
    <location>
        <begin position="28"/>
        <end position="241"/>
    </location>
</feature>
<proteinExistence type="predicted"/>
<dbReference type="InterPro" id="IPR006935">
    <property type="entry name" value="Helicase/UvrB_N"/>
</dbReference>
<dbReference type="RefSeq" id="WP_013099988.1">
    <property type="nucleotide sequence ID" value="NC_014122.1"/>
</dbReference>
<keyword evidence="3" id="KW-0227">DNA damage</keyword>
<evidence type="ECO:0000256" key="6">
    <source>
        <dbReference type="ARBA" id="ARBA00023204"/>
    </source>
</evidence>
<organism evidence="10 11">
    <name type="scientific">Methanocaldococcus infernus (strain DSM 11812 / JCM 15783 / ME)</name>
    <dbReference type="NCBI Taxonomy" id="573063"/>
    <lineage>
        <taxon>Archaea</taxon>
        <taxon>Methanobacteriati</taxon>
        <taxon>Methanobacteriota</taxon>
        <taxon>Methanomada group</taxon>
        <taxon>Methanococci</taxon>
        <taxon>Methanococcales</taxon>
        <taxon>Methanocaldococcaceae</taxon>
        <taxon>Methanocaldococcus</taxon>
    </lineage>
</organism>
<accession>D5VRN9</accession>
<evidence type="ECO:0000256" key="3">
    <source>
        <dbReference type="ARBA" id="ARBA00022763"/>
    </source>
</evidence>
<keyword evidence="1" id="KW-0411">Iron-sulfur</keyword>
<keyword evidence="1" id="KW-0479">Metal-binding</keyword>
<dbReference type="GO" id="GO:0006281">
    <property type="term" value="P:DNA repair"/>
    <property type="evidence" value="ECO:0007669"/>
    <property type="project" value="UniProtKB-KW"/>
</dbReference>
<dbReference type="Pfam" id="PF13307">
    <property type="entry name" value="Helicase_C_2"/>
    <property type="match status" value="1"/>
</dbReference>
<dbReference type="InterPro" id="IPR006555">
    <property type="entry name" value="ATP-dep_Helicase_C"/>
</dbReference>
<dbReference type="PROSITE" id="PS51192">
    <property type="entry name" value="HELICASE_ATP_BIND_1"/>
    <property type="match status" value="1"/>
</dbReference>
<dbReference type="HOGENOM" id="CLU_006515_9_0_2"/>
<dbReference type="InterPro" id="IPR014013">
    <property type="entry name" value="Helic_SF1/SF2_ATP-bd_DinG/Rad3"/>
</dbReference>
<gene>
    <name evidence="10" type="ordered locus">Metin_0572</name>
</gene>
<sequence>MNFLEFVSKKFPYSTIREPQKKMMLSIYNSIINRKHLIVEAPTGVGKTLAYLLPAIYFAEQGKRILILTETIDQQKRIFDELNRLNHNLKVSYLMGIRNYTCKTLNRKANRIFCKINYRCRYRPNKKPICFCGMRKIKVGSLYYCPLCVCEYKKCKLESLVSNIVVMNNTMFFYSKEDCRDFDIIIVDEAHKLEDSIRRALTIEINPDTLIERLKYMAFHYSPSVLRKRMTHDNVFDLLKNYLDGVDIDLYRRALIYDDGELDSFYNLTKSILSSILNAYYKLIKLKEKILEFEENEEIKEEIKFDLDFKDICLVELNFINKVKSSDLLFNEFFENISKLRLSDNYVLYRSGNSLIYEPVFVNNYLKTLYGNAVVIHCSATIGSFKSHAHRTGLEDANFLRLESPFPMDRREIIALKDGANMKYEVKDREKANEIILKMLEAINDNTLILFKSFEDLENFYNYLKLRIDKLNLRNKKIHVYERGMSGEEAKELQERFKKEGGILLATGRFSEGVDFPGETLVGVIIDSLPFPVPTPLLKKEREILMKRVGSWEAFLLTSFDRMAKTLVQMIGRLIRTEKDYGVVVIQDKRFYEWVGDTLRRRGYIRDYKVMSVGEAINYIPRFIKKYKNT</sequence>
<dbReference type="GO" id="GO:0016818">
    <property type="term" value="F:hydrolase activity, acting on acid anhydrides, in phosphorus-containing anhydrides"/>
    <property type="evidence" value="ECO:0007669"/>
    <property type="project" value="InterPro"/>
</dbReference>
<dbReference type="eggNOG" id="arCOG00770">
    <property type="taxonomic scope" value="Archaea"/>
</dbReference>
<evidence type="ECO:0000256" key="4">
    <source>
        <dbReference type="ARBA" id="ARBA00022801"/>
    </source>
</evidence>
<dbReference type="InterPro" id="IPR014001">
    <property type="entry name" value="Helicase_ATP-bd"/>
</dbReference>
<keyword evidence="10" id="KW-0347">Helicase</keyword>
<dbReference type="SMART" id="SM00488">
    <property type="entry name" value="DEXDc2"/>
    <property type="match status" value="1"/>
</dbReference>
<evidence type="ECO:0000313" key="10">
    <source>
        <dbReference type="EMBL" id="ADG13242.1"/>
    </source>
</evidence>
<dbReference type="InterPro" id="IPR027417">
    <property type="entry name" value="P-loop_NTPase"/>
</dbReference>
<dbReference type="EMBL" id="CP002009">
    <property type="protein sequence ID" value="ADG13242.1"/>
    <property type="molecule type" value="Genomic_DNA"/>
</dbReference>
<dbReference type="PANTHER" id="PTHR11472">
    <property type="entry name" value="DNA REPAIR DEAD HELICASE RAD3/XP-D SUBFAMILY MEMBER"/>
    <property type="match status" value="1"/>
</dbReference>
<evidence type="ECO:0000313" key="11">
    <source>
        <dbReference type="Proteomes" id="UP000002061"/>
    </source>
</evidence>
<keyword evidence="1" id="KW-0004">4Fe-4S</keyword>
<dbReference type="Gene3D" id="3.40.50.300">
    <property type="entry name" value="P-loop containing nucleotide triphosphate hydrolases"/>
    <property type="match status" value="2"/>
</dbReference>
<evidence type="ECO:0000259" key="9">
    <source>
        <dbReference type="PROSITE" id="PS51194"/>
    </source>
</evidence>
<feature type="domain" description="Helicase ATP-binding" evidence="8">
    <location>
        <begin position="6"/>
        <end position="255"/>
    </location>
</feature>
<evidence type="ECO:0000256" key="2">
    <source>
        <dbReference type="ARBA" id="ARBA00022741"/>
    </source>
</evidence>
<dbReference type="KEGG" id="mif:Metin_0572"/>
<dbReference type="SMART" id="SM00487">
    <property type="entry name" value="DEXDc"/>
    <property type="match status" value="1"/>
</dbReference>
<dbReference type="STRING" id="573063.Metin_0572"/>